<proteinExistence type="predicted"/>
<dbReference type="Proteomes" id="UP001190700">
    <property type="component" value="Unassembled WGS sequence"/>
</dbReference>
<name>A0AAE0BV92_9CHLO</name>
<evidence type="ECO:0000256" key="1">
    <source>
        <dbReference type="SAM" id="MobiDB-lite"/>
    </source>
</evidence>
<reference evidence="2 3" key="1">
    <citation type="journal article" date="2015" name="Genome Biol. Evol.">
        <title>Comparative Genomics of a Bacterivorous Green Alga Reveals Evolutionary Causalities and Consequences of Phago-Mixotrophic Mode of Nutrition.</title>
        <authorList>
            <person name="Burns J.A."/>
            <person name="Paasch A."/>
            <person name="Narechania A."/>
            <person name="Kim E."/>
        </authorList>
    </citation>
    <scope>NUCLEOTIDE SEQUENCE [LARGE SCALE GENOMIC DNA]</scope>
    <source>
        <strain evidence="2 3">PLY_AMNH</strain>
    </source>
</reference>
<dbReference type="AlphaFoldDB" id="A0AAE0BV92"/>
<protein>
    <submittedName>
        <fullName evidence="2">Uncharacterized protein</fullName>
    </submittedName>
</protein>
<comment type="caution">
    <text evidence="2">The sequence shown here is derived from an EMBL/GenBank/DDBJ whole genome shotgun (WGS) entry which is preliminary data.</text>
</comment>
<feature type="region of interest" description="Disordered" evidence="1">
    <location>
        <begin position="1"/>
        <end position="27"/>
    </location>
</feature>
<evidence type="ECO:0000313" key="2">
    <source>
        <dbReference type="EMBL" id="KAK3242435.1"/>
    </source>
</evidence>
<feature type="region of interest" description="Disordered" evidence="1">
    <location>
        <begin position="40"/>
        <end position="77"/>
    </location>
</feature>
<keyword evidence="3" id="KW-1185">Reference proteome</keyword>
<feature type="compositionally biased region" description="Basic and acidic residues" evidence="1">
    <location>
        <begin position="45"/>
        <end position="55"/>
    </location>
</feature>
<dbReference type="EMBL" id="LGRX02033170">
    <property type="protein sequence ID" value="KAK3242435.1"/>
    <property type="molecule type" value="Genomic_DNA"/>
</dbReference>
<evidence type="ECO:0000313" key="3">
    <source>
        <dbReference type="Proteomes" id="UP001190700"/>
    </source>
</evidence>
<sequence>MAGSTGGSNLAEPKPIPGAAAKGIDDRQFPLLTEQLSALRAETSASRDVKDDATTKKATMGEPVPNEARQHGRPDTTDCMPKLLDLYGDKTHTTLCKKANSSMKFEQMVLEPALAYFHDAIVYEEDTVDLLQDLPESEQTPFLDELWDRMLRGHTTKKGIYGMLCNRYTMMGRTAARTP</sequence>
<accession>A0AAE0BV92</accession>
<gene>
    <name evidence="2" type="ORF">CYMTET_47876</name>
</gene>
<organism evidence="2 3">
    <name type="scientific">Cymbomonas tetramitiformis</name>
    <dbReference type="NCBI Taxonomy" id="36881"/>
    <lineage>
        <taxon>Eukaryota</taxon>
        <taxon>Viridiplantae</taxon>
        <taxon>Chlorophyta</taxon>
        <taxon>Pyramimonadophyceae</taxon>
        <taxon>Pyramimonadales</taxon>
        <taxon>Pyramimonadaceae</taxon>
        <taxon>Cymbomonas</taxon>
    </lineage>
</organism>